<comment type="caution">
    <text evidence="1">The sequence shown here is derived from an EMBL/GenBank/DDBJ whole genome shotgun (WGS) entry which is preliminary data.</text>
</comment>
<dbReference type="Gene3D" id="3.30.420.10">
    <property type="entry name" value="Ribonuclease H-like superfamily/Ribonuclease H"/>
    <property type="match status" value="1"/>
</dbReference>
<name>A0A426U5S7_9CHLR</name>
<accession>A0A426U5S7</accession>
<dbReference type="InterPro" id="IPR012337">
    <property type="entry name" value="RNaseH-like_sf"/>
</dbReference>
<reference evidence="1 2" key="1">
    <citation type="submission" date="2018-12" db="EMBL/GenBank/DDBJ databases">
        <title>Genome Sequence of Candidatus Viridilinea halotolerans isolated from saline sulfide-rich spring.</title>
        <authorList>
            <person name="Grouzdev D.S."/>
            <person name="Burganskaya E.I."/>
            <person name="Krutkina M.S."/>
            <person name="Sukhacheva M.V."/>
            <person name="Gorlenko V.M."/>
        </authorList>
    </citation>
    <scope>NUCLEOTIDE SEQUENCE [LARGE SCALE GENOMIC DNA]</scope>
    <source>
        <strain evidence="1">Chok-6</strain>
    </source>
</reference>
<dbReference type="AlphaFoldDB" id="A0A426U5S7"/>
<evidence type="ECO:0000313" key="2">
    <source>
        <dbReference type="Proteomes" id="UP000280307"/>
    </source>
</evidence>
<evidence type="ECO:0000313" key="1">
    <source>
        <dbReference type="EMBL" id="RRR75345.1"/>
    </source>
</evidence>
<proteinExistence type="predicted"/>
<dbReference type="SUPFAM" id="SSF53098">
    <property type="entry name" value="Ribonuclease H-like"/>
    <property type="match status" value="1"/>
</dbReference>
<protein>
    <submittedName>
        <fullName evidence="1">Uncharacterized protein</fullName>
    </submittedName>
</protein>
<dbReference type="GO" id="GO:0003676">
    <property type="term" value="F:nucleic acid binding"/>
    <property type="evidence" value="ECO:0007669"/>
    <property type="project" value="InterPro"/>
</dbReference>
<dbReference type="InterPro" id="IPR036397">
    <property type="entry name" value="RNaseH_sf"/>
</dbReference>
<dbReference type="EMBL" id="RSAS01000195">
    <property type="protein sequence ID" value="RRR75345.1"/>
    <property type="molecule type" value="Genomic_DNA"/>
</dbReference>
<dbReference type="Proteomes" id="UP000280307">
    <property type="component" value="Unassembled WGS sequence"/>
</dbReference>
<gene>
    <name evidence="1" type="ORF">EI684_04820</name>
</gene>
<organism evidence="1 2">
    <name type="scientific">Candidatus Viridilinea halotolerans</name>
    <dbReference type="NCBI Taxonomy" id="2491704"/>
    <lineage>
        <taxon>Bacteria</taxon>
        <taxon>Bacillati</taxon>
        <taxon>Chloroflexota</taxon>
        <taxon>Chloroflexia</taxon>
        <taxon>Chloroflexales</taxon>
        <taxon>Chloroflexineae</taxon>
        <taxon>Oscillochloridaceae</taxon>
        <taxon>Candidatus Viridilinea</taxon>
    </lineage>
</organism>
<sequence>MKNGLCARCVETLRQCEQRERAAQIQQDRQAAVILAQQIEQYRYAALAIRCLGFGVRAGLCQIVVVDHDGIVIWQSYLRPLHDVASPSQRKYSIAQAQFTRAPLFVEVAQDLFEALEGHSILVDGDRFVSGVLKRACDDAGWNGLPGSSWFCMRDLYARFVGEWSPRAKKYRAQPLPERRLGAVVEATAILNRQRMICGLPPLPVPPLLSFSSRGWCVSDERPDEADAL</sequence>